<dbReference type="Pfam" id="PF13338">
    <property type="entry name" value="AbiEi_4"/>
    <property type="match status" value="1"/>
</dbReference>
<protein>
    <recommendedName>
        <fullName evidence="2">AbiEi antitoxin N-terminal domain-containing protein</fullName>
    </recommendedName>
</protein>
<organism evidence="3 4">
    <name type="scientific">Corynebacterium maris DSM 45190</name>
    <dbReference type="NCBI Taxonomy" id="1224163"/>
    <lineage>
        <taxon>Bacteria</taxon>
        <taxon>Bacillati</taxon>
        <taxon>Actinomycetota</taxon>
        <taxon>Actinomycetes</taxon>
        <taxon>Mycobacteriales</taxon>
        <taxon>Corynebacteriaceae</taxon>
        <taxon>Corynebacterium</taxon>
    </lineage>
</organism>
<evidence type="ECO:0000313" key="3">
    <source>
        <dbReference type="EMBL" id="AGS33609.1"/>
    </source>
</evidence>
<evidence type="ECO:0000313" key="4">
    <source>
        <dbReference type="Proteomes" id="UP000015388"/>
    </source>
</evidence>
<dbReference type="EMBL" id="CP003924">
    <property type="protein sequence ID" value="AGS33609.1"/>
    <property type="molecule type" value="Genomic_DNA"/>
</dbReference>
<gene>
    <name evidence="3" type="ORF">B841_00630</name>
</gene>
<dbReference type="STRING" id="1224163.B841_00630"/>
<feature type="region of interest" description="Disordered" evidence="1">
    <location>
        <begin position="172"/>
        <end position="192"/>
    </location>
</feature>
<accession>S5SR87</accession>
<dbReference type="InterPro" id="IPR025159">
    <property type="entry name" value="AbiEi_N"/>
</dbReference>
<dbReference type="Proteomes" id="UP000015388">
    <property type="component" value="Chromosome"/>
</dbReference>
<dbReference type="HOGENOM" id="CLU_079862_1_0_11"/>
<evidence type="ECO:0000259" key="2">
    <source>
        <dbReference type="Pfam" id="PF13338"/>
    </source>
</evidence>
<sequence length="192" mass="21381">MSFEDVSHLASEQAGFFTTAQAGRLSVERLKLHRETRRGVLRSPRRGVYVFASSPYTPDEQLRAAWLSLDPSRTVAERLRTPTAIVICTTSAAGHYGIGDFQTHQHEFYTARRKQSRAEDIRLRIRDLPTDEVDIVQGLPLTTPTRIVVDLLTEGEELGHISTLIADALKKGCPSTGPVSPTRRLTSRRTTA</sequence>
<dbReference type="KEGG" id="cmd:B841_00630"/>
<proteinExistence type="predicted"/>
<evidence type="ECO:0000256" key="1">
    <source>
        <dbReference type="SAM" id="MobiDB-lite"/>
    </source>
</evidence>
<keyword evidence="4" id="KW-1185">Reference proteome</keyword>
<dbReference type="AlphaFoldDB" id="S5SR87"/>
<dbReference type="RefSeq" id="WP_020933544.1">
    <property type="nucleotide sequence ID" value="NC_021915.1"/>
</dbReference>
<name>S5SR87_9CORY</name>
<feature type="domain" description="AbiEi antitoxin N-terminal" evidence="2">
    <location>
        <begin position="5"/>
        <end position="52"/>
    </location>
</feature>
<dbReference type="eggNOG" id="COG5340">
    <property type="taxonomic scope" value="Bacteria"/>
</dbReference>
<reference evidence="3 4" key="1">
    <citation type="submission" date="2012-11" db="EMBL/GenBank/DDBJ databases">
        <title>The complete genome sequence of Corynebacterium maris Coryn-1 (=DSM 45190).</title>
        <authorList>
            <person name="Schaffert L."/>
            <person name="Albersmeier A."/>
            <person name="Kalinowski J."/>
            <person name="Ruckert C."/>
        </authorList>
    </citation>
    <scope>NUCLEOTIDE SEQUENCE [LARGE SCALE GENOMIC DNA]</scope>
    <source>
        <strain evidence="4">Coryn-1</strain>
    </source>
</reference>